<evidence type="ECO:0000259" key="4">
    <source>
        <dbReference type="PROSITE" id="PS50893"/>
    </source>
</evidence>
<dbReference type="EMBL" id="AOFI03000016">
    <property type="protein sequence ID" value="KAF4324612.1"/>
    <property type="molecule type" value="Genomic_DNA"/>
</dbReference>
<dbReference type="GO" id="GO:0005524">
    <property type="term" value="F:ATP binding"/>
    <property type="evidence" value="ECO:0007669"/>
    <property type="project" value="UniProtKB-KW"/>
</dbReference>
<protein>
    <recommendedName>
        <fullName evidence="4">ABC transporter domain-containing protein</fullName>
    </recommendedName>
</protein>
<evidence type="ECO:0000313" key="5">
    <source>
        <dbReference type="EMBL" id="KAF4324612.1"/>
    </source>
</evidence>
<proteinExistence type="predicted"/>
<dbReference type="Proteomes" id="UP000702964">
    <property type="component" value="Unassembled WGS sequence"/>
</dbReference>
<reference evidence="5" key="1">
    <citation type="journal article" date="2015" name="Genom Data">
        <title>Draft genome sequences of Phytophthora kernoviae and Phytophthora ramorum lineage EU2 from Scotland.</title>
        <authorList>
            <person name="Sambles C."/>
            <person name="Schlenzig A."/>
            <person name="O'Neill P."/>
            <person name="Grant M."/>
            <person name="Studholme D.J."/>
        </authorList>
    </citation>
    <scope>NUCLEOTIDE SEQUENCE</scope>
    <source>
        <strain evidence="5">00238/432</strain>
    </source>
</reference>
<keyword evidence="3" id="KW-0067">ATP-binding</keyword>
<dbReference type="InterPro" id="IPR027417">
    <property type="entry name" value="P-loop_NTPase"/>
</dbReference>
<dbReference type="Pfam" id="PF00005">
    <property type="entry name" value="ABC_tran"/>
    <property type="match status" value="1"/>
</dbReference>
<dbReference type="InterPro" id="IPR003593">
    <property type="entry name" value="AAA+_ATPase"/>
</dbReference>
<evidence type="ECO:0000313" key="6">
    <source>
        <dbReference type="Proteomes" id="UP000702964"/>
    </source>
</evidence>
<name>A0A8J4SS90_9STRA</name>
<reference evidence="5" key="2">
    <citation type="submission" date="2020-02" db="EMBL/GenBank/DDBJ databases">
        <authorList>
            <person name="Studholme D.J."/>
        </authorList>
    </citation>
    <scope>NUCLEOTIDE SEQUENCE</scope>
    <source>
        <strain evidence="5">00238/432</strain>
    </source>
</reference>
<keyword evidence="2" id="KW-0547">Nucleotide-binding</keyword>
<accession>A0A8J4SS90</accession>
<dbReference type="InterPro" id="IPR017871">
    <property type="entry name" value="ABC_transporter-like_CS"/>
</dbReference>
<dbReference type="SUPFAM" id="SSF52540">
    <property type="entry name" value="P-loop containing nucleoside triphosphate hydrolases"/>
    <property type="match status" value="1"/>
</dbReference>
<dbReference type="AlphaFoldDB" id="A0A8J4SS90"/>
<dbReference type="PANTHER" id="PTHR42788">
    <property type="entry name" value="TAURINE IMPORT ATP-BINDING PROTEIN-RELATED"/>
    <property type="match status" value="1"/>
</dbReference>
<sequence>MSTSQISPFLQVNGVQKSYDQRTILSDINVNVRQGEFVAIVGRSGCGKSTLLRLIAGLEAPSSGSVMLGNRKLGRTAPETRFLFQEARLLPWKSVLDNVRLGIPDKNKEGRQDRAKTRADILAGLDRFGLSGYADAYPDELSGGMRQRVAMLRTLLTGGQLMLLDEPFGALDALTKREMHRWLLELWESLGKTMLFITHDIEEALLLSDRIILLTPGRQSQQLQDITVPLPRPRHSDMIYEPALVQMRRLLEEQLHAKR</sequence>
<dbReference type="CDD" id="cd03293">
    <property type="entry name" value="ABC_NrtD_SsuB_transporters"/>
    <property type="match status" value="1"/>
</dbReference>
<dbReference type="PROSITE" id="PS50893">
    <property type="entry name" value="ABC_TRANSPORTER_2"/>
    <property type="match status" value="1"/>
</dbReference>
<gene>
    <name evidence="5" type="ORF">G195_002071</name>
</gene>
<evidence type="ECO:0000256" key="3">
    <source>
        <dbReference type="ARBA" id="ARBA00022840"/>
    </source>
</evidence>
<dbReference type="InterPro" id="IPR003439">
    <property type="entry name" value="ABC_transporter-like_ATP-bd"/>
</dbReference>
<dbReference type="PROSITE" id="PS00211">
    <property type="entry name" value="ABC_TRANSPORTER_1"/>
    <property type="match status" value="1"/>
</dbReference>
<organism evidence="5 6">
    <name type="scientific">Phytophthora kernoviae 00238/432</name>
    <dbReference type="NCBI Taxonomy" id="1284355"/>
    <lineage>
        <taxon>Eukaryota</taxon>
        <taxon>Sar</taxon>
        <taxon>Stramenopiles</taxon>
        <taxon>Oomycota</taxon>
        <taxon>Peronosporomycetes</taxon>
        <taxon>Peronosporales</taxon>
        <taxon>Peronosporaceae</taxon>
        <taxon>Phytophthora</taxon>
    </lineage>
</organism>
<keyword evidence="1" id="KW-0813">Transport</keyword>
<evidence type="ECO:0000256" key="1">
    <source>
        <dbReference type="ARBA" id="ARBA00022448"/>
    </source>
</evidence>
<dbReference type="GO" id="GO:0016887">
    <property type="term" value="F:ATP hydrolysis activity"/>
    <property type="evidence" value="ECO:0007669"/>
    <property type="project" value="InterPro"/>
</dbReference>
<evidence type="ECO:0000256" key="2">
    <source>
        <dbReference type="ARBA" id="ARBA00022741"/>
    </source>
</evidence>
<dbReference type="SMART" id="SM00382">
    <property type="entry name" value="AAA"/>
    <property type="match status" value="1"/>
</dbReference>
<dbReference type="Gene3D" id="3.40.50.300">
    <property type="entry name" value="P-loop containing nucleotide triphosphate hydrolases"/>
    <property type="match status" value="1"/>
</dbReference>
<comment type="caution">
    <text evidence="5">The sequence shown here is derived from an EMBL/GenBank/DDBJ whole genome shotgun (WGS) entry which is preliminary data.</text>
</comment>
<feature type="domain" description="ABC transporter" evidence="4">
    <location>
        <begin position="10"/>
        <end position="241"/>
    </location>
</feature>
<dbReference type="PANTHER" id="PTHR42788:SF2">
    <property type="entry name" value="ABC TRANSPORTER ATP-BINDING PROTEIN"/>
    <property type="match status" value="1"/>
</dbReference>
<dbReference type="InterPro" id="IPR050166">
    <property type="entry name" value="ABC_transporter_ATP-bind"/>
</dbReference>